<protein>
    <submittedName>
        <fullName evidence="2">Iron chaperone</fullName>
    </submittedName>
</protein>
<accession>A0ABN2U3V1</accession>
<dbReference type="SUPFAM" id="SSF159888">
    <property type="entry name" value="YdhG-like"/>
    <property type="match status" value="1"/>
</dbReference>
<reference evidence="2 3" key="1">
    <citation type="journal article" date="2019" name="Int. J. Syst. Evol. Microbiol.">
        <title>The Global Catalogue of Microorganisms (GCM) 10K type strain sequencing project: providing services to taxonomists for standard genome sequencing and annotation.</title>
        <authorList>
            <consortium name="The Broad Institute Genomics Platform"/>
            <consortium name="The Broad Institute Genome Sequencing Center for Infectious Disease"/>
            <person name="Wu L."/>
            <person name="Ma J."/>
        </authorList>
    </citation>
    <scope>NUCLEOTIDE SEQUENCE [LARGE SCALE GENOMIC DNA]</scope>
    <source>
        <strain evidence="2 3">JCM 13595</strain>
    </source>
</reference>
<evidence type="ECO:0000313" key="3">
    <source>
        <dbReference type="Proteomes" id="UP001501461"/>
    </source>
</evidence>
<organism evidence="2 3">
    <name type="scientific">Yaniella flava</name>
    <dbReference type="NCBI Taxonomy" id="287930"/>
    <lineage>
        <taxon>Bacteria</taxon>
        <taxon>Bacillati</taxon>
        <taxon>Actinomycetota</taxon>
        <taxon>Actinomycetes</taxon>
        <taxon>Micrococcales</taxon>
        <taxon>Micrococcaceae</taxon>
        <taxon>Yaniella</taxon>
    </lineage>
</organism>
<evidence type="ECO:0000259" key="1">
    <source>
        <dbReference type="Pfam" id="PF08818"/>
    </source>
</evidence>
<evidence type="ECO:0000313" key="2">
    <source>
        <dbReference type="EMBL" id="GAA2028063.1"/>
    </source>
</evidence>
<sequence length="128" mass="15156">MEAGVMDTLQEFLETVPNEDHRAKLQHVIEWAQREFPDLKLEIKWNQPMLTHNGTFIIAFSAAKNYFTVAPEIQVLSEYLGRIKETGYGHTKMKFQIRWNQDVNYDLLRDIITRCMEFKRGSTTFWAQ</sequence>
<keyword evidence="3" id="KW-1185">Reference proteome</keyword>
<comment type="caution">
    <text evidence="2">The sequence shown here is derived from an EMBL/GenBank/DDBJ whole genome shotgun (WGS) entry which is preliminary data.</text>
</comment>
<name>A0ABN2U3V1_9MICC</name>
<gene>
    <name evidence="2" type="ORF">GCM10009720_04790</name>
</gene>
<dbReference type="InterPro" id="IPR014922">
    <property type="entry name" value="YdhG-like"/>
</dbReference>
<dbReference type="Proteomes" id="UP001501461">
    <property type="component" value="Unassembled WGS sequence"/>
</dbReference>
<proteinExistence type="predicted"/>
<dbReference type="EMBL" id="BAAAMN010000008">
    <property type="protein sequence ID" value="GAA2028063.1"/>
    <property type="molecule type" value="Genomic_DNA"/>
</dbReference>
<dbReference type="Pfam" id="PF08818">
    <property type="entry name" value="DUF1801"/>
    <property type="match status" value="1"/>
</dbReference>
<dbReference type="Gene3D" id="3.90.1150.200">
    <property type="match status" value="1"/>
</dbReference>
<feature type="domain" description="YdhG-like" evidence="1">
    <location>
        <begin position="21"/>
        <end position="114"/>
    </location>
</feature>